<gene>
    <name evidence="11" type="ORF">GCM10007392_07490</name>
</gene>
<evidence type="ECO:0000256" key="3">
    <source>
        <dbReference type="ARBA" id="ARBA00023224"/>
    </source>
</evidence>
<name>A0A918N6G6_9GAMM</name>
<feature type="coiled-coil region" evidence="6">
    <location>
        <begin position="124"/>
        <end position="151"/>
    </location>
</feature>
<dbReference type="InterPro" id="IPR004089">
    <property type="entry name" value="MCPsignal_dom"/>
</dbReference>
<keyword evidence="7" id="KW-0472">Membrane</keyword>
<dbReference type="InterPro" id="IPR003660">
    <property type="entry name" value="HAMP_dom"/>
</dbReference>
<dbReference type="PANTHER" id="PTHR32089">
    <property type="entry name" value="METHYL-ACCEPTING CHEMOTAXIS PROTEIN MCPB"/>
    <property type="match status" value="1"/>
</dbReference>
<comment type="subcellular location">
    <subcellularLocation>
        <location evidence="1">Cell inner membrane</location>
        <topology evidence="1">Multi-pass membrane protein</topology>
    </subcellularLocation>
</comment>
<feature type="coiled-coil region" evidence="6">
    <location>
        <begin position="61"/>
        <end position="92"/>
    </location>
</feature>
<keyword evidence="3 5" id="KW-0807">Transducer</keyword>
<feature type="domain" description="HAMP" evidence="10">
    <location>
        <begin position="280"/>
        <end position="333"/>
    </location>
</feature>
<reference evidence="11" key="1">
    <citation type="journal article" date="2014" name="Int. J. Syst. Evol. Microbiol.">
        <title>Complete genome sequence of Corynebacterium casei LMG S-19264T (=DSM 44701T), isolated from a smear-ripened cheese.</title>
        <authorList>
            <consortium name="US DOE Joint Genome Institute (JGI-PGF)"/>
            <person name="Walter F."/>
            <person name="Albersmeier A."/>
            <person name="Kalinowski J."/>
            <person name="Ruckert C."/>
        </authorList>
    </citation>
    <scope>NUCLEOTIDE SEQUENCE</scope>
    <source>
        <strain evidence="11">KCTC 22169</strain>
    </source>
</reference>
<feature type="domain" description="T-SNARE coiled-coil homology" evidence="9">
    <location>
        <begin position="525"/>
        <end position="587"/>
    </location>
</feature>
<dbReference type="GO" id="GO:0005886">
    <property type="term" value="C:plasma membrane"/>
    <property type="evidence" value="ECO:0007669"/>
    <property type="project" value="UniProtKB-SubCell"/>
</dbReference>
<keyword evidence="7" id="KW-1133">Transmembrane helix</keyword>
<evidence type="ECO:0000259" key="9">
    <source>
        <dbReference type="PROSITE" id="PS50192"/>
    </source>
</evidence>
<keyword evidence="12" id="KW-1185">Reference proteome</keyword>
<dbReference type="GO" id="GO:0007165">
    <property type="term" value="P:signal transduction"/>
    <property type="evidence" value="ECO:0007669"/>
    <property type="project" value="UniProtKB-KW"/>
</dbReference>
<dbReference type="PANTHER" id="PTHR32089:SF112">
    <property type="entry name" value="LYSOZYME-LIKE PROTEIN-RELATED"/>
    <property type="match status" value="1"/>
</dbReference>
<dbReference type="AlphaFoldDB" id="A0A918N6G6"/>
<dbReference type="Pfam" id="PF00015">
    <property type="entry name" value="MCPsignal"/>
    <property type="match status" value="1"/>
</dbReference>
<proteinExistence type="inferred from homology"/>
<evidence type="ECO:0000256" key="7">
    <source>
        <dbReference type="SAM" id="Phobius"/>
    </source>
</evidence>
<comment type="similarity">
    <text evidence="4">Belongs to the methyl-accepting chemotaxis (MCP) protein family.</text>
</comment>
<evidence type="ECO:0000256" key="5">
    <source>
        <dbReference type="PROSITE-ProRule" id="PRU00284"/>
    </source>
</evidence>
<dbReference type="Gene3D" id="1.10.287.950">
    <property type="entry name" value="Methyl-accepting chemotaxis protein"/>
    <property type="match status" value="1"/>
</dbReference>
<dbReference type="SMART" id="SM00304">
    <property type="entry name" value="HAMP"/>
    <property type="match status" value="1"/>
</dbReference>
<dbReference type="CDD" id="cd06225">
    <property type="entry name" value="HAMP"/>
    <property type="match status" value="1"/>
</dbReference>
<dbReference type="Proteomes" id="UP000626148">
    <property type="component" value="Unassembled WGS sequence"/>
</dbReference>
<dbReference type="SUPFAM" id="SSF58104">
    <property type="entry name" value="Methyl-accepting chemotaxis protein (MCP) signaling domain"/>
    <property type="match status" value="1"/>
</dbReference>
<evidence type="ECO:0000259" key="8">
    <source>
        <dbReference type="PROSITE" id="PS50111"/>
    </source>
</evidence>
<accession>A0A918N6G6</accession>
<dbReference type="SMART" id="SM00283">
    <property type="entry name" value="MA"/>
    <property type="match status" value="1"/>
</dbReference>
<comment type="caution">
    <text evidence="11">The sequence shown here is derived from an EMBL/GenBank/DDBJ whole genome shotgun (WGS) entry which is preliminary data.</text>
</comment>
<dbReference type="RefSeq" id="WP_189607157.1">
    <property type="nucleotide sequence ID" value="NZ_BMXR01000002.1"/>
</dbReference>
<keyword evidence="7" id="KW-0812">Transmembrane</keyword>
<sequence>MNVKKVLSPRDWTLFTRTLVMVGLLIVLLVIGFALVMAGVRQLVTEAESQGTLVDAQRATLAQQSEAIQGQKAQLAQQQQALQSQLDALAVQQQTAVALQQYPEFLFWRFASTASLAQNDIRQGDQAEEALREAVGRLAELDDELAEAIDVFLLDLEDFNANIAEAIELFEAGRDDDARRIVQTTQNNFLSMNTMIEVVSQLASEAVVAANESVSQSLAQMETSVDNVEAASNSVADGSSALIAGIEQTAAEGRTTQTQGWITLAVVSLLFLAVGYLLSRSVSRPVFELEKAIKRIDETADLTQRVHLKRRDEVGRIAKTFNGMLESFGSIVADVRKGATLMAEQVSEHSASNEEVGRILEQLNSEVDQVAAAINELSTTVRGINEHTSEAAHRALEAEEQCRDSSRQSTDSGEQVHMLENEIRGAADNLDKLASRTEEIHAVVDVIQGVSEQTNLLALNAAIEAARAGEQGRGFAVVADEVRNLAQKTEQSSKEIKDMIDQFSTEVNSTVTAMQRSVESATSAGELSARASEAMQSVLAIVGEIRSTNEHISEATQEQTEATDSIDNSVTSIASLIAQVAEQAQQTVAGVREMAGHSDRLRTQAERFKT</sequence>
<evidence type="ECO:0000256" key="1">
    <source>
        <dbReference type="ARBA" id="ARBA00004429"/>
    </source>
</evidence>
<dbReference type="PROSITE" id="PS50192">
    <property type="entry name" value="T_SNARE"/>
    <property type="match status" value="1"/>
</dbReference>
<organism evidence="11 12">
    <name type="scientific">Saccharospirillum salsuginis</name>
    <dbReference type="NCBI Taxonomy" id="418750"/>
    <lineage>
        <taxon>Bacteria</taxon>
        <taxon>Pseudomonadati</taxon>
        <taxon>Pseudomonadota</taxon>
        <taxon>Gammaproteobacteria</taxon>
        <taxon>Oceanospirillales</taxon>
        <taxon>Saccharospirillaceae</taxon>
        <taxon>Saccharospirillum</taxon>
    </lineage>
</organism>
<dbReference type="PROSITE" id="PS50111">
    <property type="entry name" value="CHEMOTAXIS_TRANSDUC_2"/>
    <property type="match status" value="1"/>
</dbReference>
<reference evidence="11" key="2">
    <citation type="submission" date="2020-09" db="EMBL/GenBank/DDBJ databases">
        <authorList>
            <person name="Sun Q."/>
            <person name="Kim S."/>
        </authorList>
    </citation>
    <scope>NUCLEOTIDE SEQUENCE</scope>
    <source>
        <strain evidence="11">KCTC 22169</strain>
    </source>
</reference>
<feature type="transmembrane region" description="Helical" evidence="7">
    <location>
        <begin position="261"/>
        <end position="279"/>
    </location>
</feature>
<keyword evidence="6" id="KW-0175">Coiled coil</keyword>
<feature type="domain" description="Methyl-accepting transducer" evidence="8">
    <location>
        <begin position="338"/>
        <end position="574"/>
    </location>
</feature>
<dbReference type="GO" id="GO:0006935">
    <property type="term" value="P:chemotaxis"/>
    <property type="evidence" value="ECO:0007669"/>
    <property type="project" value="UniProtKB-ARBA"/>
</dbReference>
<evidence type="ECO:0000313" key="11">
    <source>
        <dbReference type="EMBL" id="GGX43275.1"/>
    </source>
</evidence>
<evidence type="ECO:0000256" key="2">
    <source>
        <dbReference type="ARBA" id="ARBA00022519"/>
    </source>
</evidence>
<protein>
    <submittedName>
        <fullName evidence="11">Methyl-accepting chemotaxis protein</fullName>
    </submittedName>
</protein>
<dbReference type="FunFam" id="1.10.287.950:FF:000001">
    <property type="entry name" value="Methyl-accepting chemotaxis sensory transducer"/>
    <property type="match status" value="1"/>
</dbReference>
<evidence type="ECO:0000313" key="12">
    <source>
        <dbReference type="Proteomes" id="UP000626148"/>
    </source>
</evidence>
<feature type="transmembrane region" description="Helical" evidence="7">
    <location>
        <begin position="20"/>
        <end position="40"/>
    </location>
</feature>
<dbReference type="EMBL" id="BMXR01000002">
    <property type="protein sequence ID" value="GGX43275.1"/>
    <property type="molecule type" value="Genomic_DNA"/>
</dbReference>
<keyword evidence="2" id="KW-0997">Cell inner membrane</keyword>
<evidence type="ECO:0000259" key="10">
    <source>
        <dbReference type="PROSITE" id="PS50885"/>
    </source>
</evidence>
<evidence type="ECO:0000256" key="6">
    <source>
        <dbReference type="SAM" id="Coils"/>
    </source>
</evidence>
<dbReference type="InterPro" id="IPR000727">
    <property type="entry name" value="T_SNARE_dom"/>
</dbReference>
<evidence type="ECO:0000256" key="4">
    <source>
        <dbReference type="ARBA" id="ARBA00029447"/>
    </source>
</evidence>
<keyword evidence="2" id="KW-1003">Cell membrane</keyword>
<dbReference type="PROSITE" id="PS50885">
    <property type="entry name" value="HAMP"/>
    <property type="match status" value="1"/>
</dbReference>
<dbReference type="Pfam" id="PF00672">
    <property type="entry name" value="HAMP"/>
    <property type="match status" value="1"/>
</dbReference>